<dbReference type="SMART" id="SM00092">
    <property type="entry name" value="RNAse_Pc"/>
    <property type="match status" value="1"/>
</dbReference>
<dbReference type="Pfam" id="PF00074">
    <property type="entry name" value="RnaseA"/>
    <property type="match status" value="1"/>
</dbReference>
<comment type="similarity">
    <text evidence="2">Belongs to the pancreatic ribonuclease family.</text>
</comment>
<keyword evidence="3" id="KW-0964">Secreted</keyword>
<evidence type="ECO:0000313" key="7">
    <source>
        <dbReference type="EMBL" id="MBN3325437.1"/>
    </source>
</evidence>
<dbReference type="GO" id="GO:0001525">
    <property type="term" value="P:angiogenesis"/>
    <property type="evidence" value="ECO:0007669"/>
    <property type="project" value="TreeGrafter"/>
</dbReference>
<evidence type="ECO:0000256" key="2">
    <source>
        <dbReference type="ARBA" id="ARBA00005600"/>
    </source>
</evidence>
<dbReference type="PANTHER" id="PTHR11437">
    <property type="entry name" value="RIBONUCLEASE"/>
    <property type="match status" value="1"/>
</dbReference>
<comment type="caution">
    <text evidence="7">The sequence shown here is derived from an EMBL/GenBank/DDBJ whole genome shotgun (WGS) entry which is preliminary data.</text>
</comment>
<keyword evidence="4" id="KW-1015">Disulfide bond</keyword>
<dbReference type="CDD" id="cd06265">
    <property type="entry name" value="RNase_A_canonical"/>
    <property type="match status" value="1"/>
</dbReference>
<dbReference type="InterPro" id="IPR036816">
    <property type="entry name" value="RNaseA-like_dom_sf"/>
</dbReference>
<feature type="non-terminal residue" evidence="7">
    <location>
        <position position="149"/>
    </location>
</feature>
<evidence type="ECO:0000256" key="1">
    <source>
        <dbReference type="ARBA" id="ARBA00004613"/>
    </source>
</evidence>
<accession>A0A8J7P4K0</accession>
<protein>
    <submittedName>
        <fullName evidence="7">ANG4 protein</fullName>
    </submittedName>
</protein>
<dbReference type="Gene3D" id="3.10.130.10">
    <property type="entry name" value="Ribonuclease A-like domain"/>
    <property type="match status" value="1"/>
</dbReference>
<keyword evidence="5" id="KW-0732">Signal</keyword>
<feature type="signal peptide" evidence="5">
    <location>
        <begin position="1"/>
        <end position="22"/>
    </location>
</feature>
<evidence type="ECO:0000259" key="6">
    <source>
        <dbReference type="SMART" id="SM00092"/>
    </source>
</evidence>
<dbReference type="InterPro" id="IPR001427">
    <property type="entry name" value="RNaseA"/>
</dbReference>
<evidence type="ECO:0000256" key="5">
    <source>
        <dbReference type="SAM" id="SignalP"/>
    </source>
</evidence>
<dbReference type="GO" id="GO:0003676">
    <property type="term" value="F:nucleic acid binding"/>
    <property type="evidence" value="ECO:0007669"/>
    <property type="project" value="InterPro"/>
</dbReference>
<evidence type="ECO:0000256" key="4">
    <source>
        <dbReference type="ARBA" id="ARBA00023157"/>
    </source>
</evidence>
<dbReference type="GO" id="GO:0004540">
    <property type="term" value="F:RNA nuclease activity"/>
    <property type="evidence" value="ECO:0007669"/>
    <property type="project" value="TreeGrafter"/>
</dbReference>
<feature type="non-terminal residue" evidence="7">
    <location>
        <position position="1"/>
    </location>
</feature>
<evidence type="ECO:0000256" key="3">
    <source>
        <dbReference type="ARBA" id="ARBA00022525"/>
    </source>
</evidence>
<dbReference type="SUPFAM" id="SSF54076">
    <property type="entry name" value="RNase A-like"/>
    <property type="match status" value="1"/>
</dbReference>
<reference evidence="7" key="1">
    <citation type="journal article" date="2021" name="Cell">
        <title>Tracing the genetic footprints of vertebrate landing in non-teleost ray-finned fishes.</title>
        <authorList>
            <person name="Bi X."/>
            <person name="Wang K."/>
            <person name="Yang L."/>
            <person name="Pan H."/>
            <person name="Jiang H."/>
            <person name="Wei Q."/>
            <person name="Fang M."/>
            <person name="Yu H."/>
            <person name="Zhu C."/>
            <person name="Cai Y."/>
            <person name="He Y."/>
            <person name="Gan X."/>
            <person name="Zeng H."/>
            <person name="Yu D."/>
            <person name="Zhu Y."/>
            <person name="Jiang H."/>
            <person name="Qiu Q."/>
            <person name="Yang H."/>
            <person name="Zhang Y.E."/>
            <person name="Wang W."/>
            <person name="Zhu M."/>
            <person name="He S."/>
            <person name="Zhang G."/>
        </authorList>
    </citation>
    <scope>NUCLEOTIDE SEQUENCE</scope>
    <source>
        <strain evidence="7">Allg_001</strain>
    </source>
</reference>
<organism evidence="7 8">
    <name type="scientific">Atractosteus spatula</name>
    <name type="common">Alligator gar</name>
    <name type="synonym">Lepisosteus spatula</name>
    <dbReference type="NCBI Taxonomy" id="7917"/>
    <lineage>
        <taxon>Eukaryota</taxon>
        <taxon>Metazoa</taxon>
        <taxon>Chordata</taxon>
        <taxon>Craniata</taxon>
        <taxon>Vertebrata</taxon>
        <taxon>Euteleostomi</taxon>
        <taxon>Actinopterygii</taxon>
        <taxon>Neopterygii</taxon>
        <taxon>Holostei</taxon>
        <taxon>Semionotiformes</taxon>
        <taxon>Lepisosteidae</taxon>
        <taxon>Atractosteus</taxon>
    </lineage>
</organism>
<feature type="chain" id="PRO_5035317007" evidence="5">
    <location>
        <begin position="23"/>
        <end position="149"/>
    </location>
</feature>
<name>A0A8J7P4K0_ATRSP</name>
<gene>
    <name evidence="7" type="primary">Ang4_2</name>
    <name evidence="7" type="ORF">GTO95_0011113</name>
</gene>
<dbReference type="GO" id="GO:0050829">
    <property type="term" value="P:defense response to Gram-negative bacterium"/>
    <property type="evidence" value="ECO:0007669"/>
    <property type="project" value="TreeGrafter"/>
</dbReference>
<dbReference type="AlphaFoldDB" id="A0A8J7P4K0"/>
<proteinExistence type="inferred from homology"/>
<dbReference type="InterPro" id="IPR023412">
    <property type="entry name" value="RNaseA_domain"/>
</dbReference>
<dbReference type="Proteomes" id="UP000736164">
    <property type="component" value="Unassembled WGS sequence"/>
</dbReference>
<feature type="domain" description="Ribonuclease A-domain" evidence="6">
    <location>
        <begin position="29"/>
        <end position="146"/>
    </location>
</feature>
<evidence type="ECO:0000313" key="8">
    <source>
        <dbReference type="Proteomes" id="UP000736164"/>
    </source>
</evidence>
<dbReference type="GO" id="GO:0005576">
    <property type="term" value="C:extracellular region"/>
    <property type="evidence" value="ECO:0007669"/>
    <property type="project" value="UniProtKB-SubCell"/>
</dbReference>
<keyword evidence="8" id="KW-1185">Reference proteome</keyword>
<dbReference type="EMBL" id="JAAWVO010075585">
    <property type="protein sequence ID" value="MBN3325437.1"/>
    <property type="molecule type" value="Genomic_DNA"/>
</dbReference>
<dbReference type="GO" id="GO:0050830">
    <property type="term" value="P:defense response to Gram-positive bacterium"/>
    <property type="evidence" value="ECO:0007669"/>
    <property type="project" value="TreeGrafter"/>
</dbReference>
<dbReference type="PANTHER" id="PTHR11437:SF10">
    <property type="entry name" value="ANGIOGENIN-RELATED"/>
    <property type="match status" value="1"/>
</dbReference>
<comment type="subcellular location">
    <subcellularLocation>
        <location evidence="1">Secreted</location>
    </subcellularLocation>
</comment>
<sequence>MTQTMAILLLFLVVMIAVPVLGRCPPPDNEIRYQKFLRQHYHRGGMSVKDCNTAMSQRCLNKPCKEMNSFILDATTNQIQDVCDKAGTPLGEGDLRQSTQPFQVVTCKHSGGSSRPPCQYKGSKSTRYIVIGCDADKFPVHFEEGIIPE</sequence>